<accession>A0ACC2ZQW4</accession>
<gene>
    <name evidence="1" type="ORF">H2198_010723</name>
</gene>
<name>A0ACC2ZQW4_9EURO</name>
<dbReference type="EMBL" id="JAPDRQ010000408">
    <property type="protein sequence ID" value="KAJ9649953.1"/>
    <property type="molecule type" value="Genomic_DNA"/>
</dbReference>
<reference evidence="1" key="1">
    <citation type="submission" date="2022-10" db="EMBL/GenBank/DDBJ databases">
        <title>Culturing micro-colonial fungi from biological soil crusts in the Mojave desert and describing Neophaeococcomyces mojavensis, and introducing the new genera and species Taxawa tesnikishii.</title>
        <authorList>
            <person name="Kurbessoian T."/>
            <person name="Stajich J.E."/>
        </authorList>
    </citation>
    <scope>NUCLEOTIDE SEQUENCE</scope>
    <source>
        <strain evidence="1">JES_112</strain>
    </source>
</reference>
<protein>
    <submittedName>
        <fullName evidence="1">Uncharacterized protein</fullName>
    </submittedName>
</protein>
<dbReference type="Proteomes" id="UP001172386">
    <property type="component" value="Unassembled WGS sequence"/>
</dbReference>
<evidence type="ECO:0000313" key="1">
    <source>
        <dbReference type="EMBL" id="KAJ9649953.1"/>
    </source>
</evidence>
<organism evidence="1 2">
    <name type="scientific">Neophaeococcomyces mojaviensis</name>
    <dbReference type="NCBI Taxonomy" id="3383035"/>
    <lineage>
        <taxon>Eukaryota</taxon>
        <taxon>Fungi</taxon>
        <taxon>Dikarya</taxon>
        <taxon>Ascomycota</taxon>
        <taxon>Pezizomycotina</taxon>
        <taxon>Eurotiomycetes</taxon>
        <taxon>Chaetothyriomycetidae</taxon>
        <taxon>Chaetothyriales</taxon>
        <taxon>Chaetothyriales incertae sedis</taxon>
        <taxon>Neophaeococcomyces</taxon>
    </lineage>
</organism>
<sequence length="567" mass="65497">MVAELAVVGFVTGAISFVVTVRNAVSKVIEDVDAVHNNFDFLLEADSRLALATEKLTRWQKIWHIDQGCPKGLSEAYWGNQEKTILEHAQRTYAKAESVHKEFTSIYSDPLKIQRELGAKRMKMECTIVSEEDKIYKDLQGRWKRNNSVFSRSLKALFQSPIFDHHLKLFEASITNLEELSRILFINRMRDGKEDKWKENVDETSFEYHLLNLAESNFDTSSLIRNIVLDARGCTLELHLDHKTDPLQRVKTIEKASKAGALCHHFCLSGKTFAGLAQTDLSCTVLGNDVEVNRHYGDESRTFSSVALGMLEEKDKTQSSLCLQECGQMFIVQREDMQHDMADSTSECLRSFILRQKSELLENSLQRFTKEEKHRLAYELAEWTLLFFRTSWFNELCSCCIYRVQTSSLRTVFRARVTPITHVDTETGQHETNTQWCQEELMGMHIQRLGILLAEIALSHPIFELNLHPKRGVQIFKPAKDADDDALIRSAELRETVLRATGPAYLDAIWFCLELKETCNERDFYNYVVHPLYEYYHELTVKNADKRCSRRAKLQQKLGRPLYARKS</sequence>
<keyword evidence="2" id="KW-1185">Reference proteome</keyword>
<comment type="caution">
    <text evidence="1">The sequence shown here is derived from an EMBL/GenBank/DDBJ whole genome shotgun (WGS) entry which is preliminary data.</text>
</comment>
<proteinExistence type="predicted"/>
<evidence type="ECO:0000313" key="2">
    <source>
        <dbReference type="Proteomes" id="UP001172386"/>
    </source>
</evidence>